<dbReference type="EMBL" id="KF900843">
    <property type="protein sequence ID" value="AIF08863.1"/>
    <property type="molecule type" value="Genomic_DNA"/>
</dbReference>
<evidence type="ECO:0000256" key="1">
    <source>
        <dbReference type="ARBA" id="ARBA00004141"/>
    </source>
</evidence>
<dbReference type="PRINTS" id="PR00122">
    <property type="entry name" value="VACATPASE"/>
</dbReference>
<comment type="subcellular location">
    <subcellularLocation>
        <location evidence="1">Membrane</location>
        <topology evidence="1">Multi-pass membrane protein</topology>
    </subcellularLocation>
</comment>
<feature type="transmembrane region" description="Helical" evidence="8">
    <location>
        <begin position="56"/>
        <end position="82"/>
    </location>
</feature>
<dbReference type="GO" id="GO:0033179">
    <property type="term" value="C:proton-transporting V-type ATPase, V0 domain"/>
    <property type="evidence" value="ECO:0007669"/>
    <property type="project" value="InterPro"/>
</dbReference>
<gene>
    <name evidence="10" type="primary">ATPVK</name>
    <name evidence="10" type="synonym">ntpK</name>
</gene>
<evidence type="ECO:0000256" key="6">
    <source>
        <dbReference type="ARBA" id="ARBA00023065"/>
    </source>
</evidence>
<keyword evidence="7 8" id="KW-0472">Membrane</keyword>
<protein>
    <submittedName>
        <fullName evidence="10">H-ATPase subunit chain K (ATPVK, ntpK)</fullName>
        <ecNumber evidence="10">3.6.3.14</ecNumber>
    </submittedName>
</protein>
<reference evidence="10" key="1">
    <citation type="journal article" date="2014" name="Genome Biol. Evol.">
        <title>Pangenome evidence for extensive interdomain horizontal transfer affecting lineage core and shell genes in uncultured planktonic thaumarchaeota and euryarchaeota.</title>
        <authorList>
            <person name="Deschamps P."/>
            <person name="Zivanovic Y."/>
            <person name="Moreira D."/>
            <person name="Rodriguez-Valera F."/>
            <person name="Lopez-Garcia P."/>
        </authorList>
    </citation>
    <scope>NUCLEOTIDE SEQUENCE</scope>
</reference>
<evidence type="ECO:0000256" key="7">
    <source>
        <dbReference type="ARBA" id="ARBA00023136"/>
    </source>
</evidence>
<name>A0A075H4J2_9ARCH</name>
<evidence type="ECO:0000256" key="5">
    <source>
        <dbReference type="ARBA" id="ARBA00022989"/>
    </source>
</evidence>
<dbReference type="InterPro" id="IPR002379">
    <property type="entry name" value="ATPase_proteolipid_c-like_dom"/>
</dbReference>
<keyword evidence="10" id="KW-0378">Hydrolase</keyword>
<evidence type="ECO:0000256" key="4">
    <source>
        <dbReference type="ARBA" id="ARBA00022692"/>
    </source>
</evidence>
<dbReference type="EC" id="3.6.3.14" evidence="10"/>
<keyword evidence="3 8" id="KW-0813">Transport</keyword>
<keyword evidence="6 8" id="KW-0406">Ion transport</keyword>
<proteinExistence type="inferred from homology"/>
<evidence type="ECO:0000256" key="2">
    <source>
        <dbReference type="ARBA" id="ARBA00007296"/>
    </source>
</evidence>
<evidence type="ECO:0000313" key="10">
    <source>
        <dbReference type="EMBL" id="AIF08863.1"/>
    </source>
</evidence>
<dbReference type="InterPro" id="IPR035921">
    <property type="entry name" value="F/V-ATP_Csub_sf"/>
</dbReference>
<feature type="transmembrane region" description="Helical" evidence="8">
    <location>
        <begin position="94"/>
        <end position="116"/>
    </location>
</feature>
<keyword evidence="5 8" id="KW-1133">Transmembrane helix</keyword>
<dbReference type="SUPFAM" id="SSF81333">
    <property type="entry name" value="F1F0 ATP synthase subunit C"/>
    <property type="match status" value="1"/>
</dbReference>
<sequence length="118" mass="11905">MGVGLNMVTKIQKLKMRPLSIFLLAVIAVSFTGLTGVAHAAEEDASSGSGDGSKLIGAGLAFGLAAMGAGIGLGYVGSAGLAVITENPALQSKVFIFIGMVESIAIYGIVMMFIILGQ</sequence>
<dbReference type="CDD" id="cd18120">
    <property type="entry name" value="ATP-synt_Vo_Ao_c"/>
    <property type="match status" value="1"/>
</dbReference>
<evidence type="ECO:0000256" key="3">
    <source>
        <dbReference type="ARBA" id="ARBA00022448"/>
    </source>
</evidence>
<comment type="similarity">
    <text evidence="2 8">Belongs to the V-ATPase proteolipid subunit family.</text>
</comment>
<accession>A0A075H4J2</accession>
<dbReference type="InterPro" id="IPR038662">
    <property type="entry name" value="ATP_synth_F0_csu_sf"/>
</dbReference>
<dbReference type="GO" id="GO:0046961">
    <property type="term" value="F:proton-transporting ATPase activity, rotational mechanism"/>
    <property type="evidence" value="ECO:0007669"/>
    <property type="project" value="InterPro"/>
</dbReference>
<evidence type="ECO:0000259" key="9">
    <source>
        <dbReference type="Pfam" id="PF00137"/>
    </source>
</evidence>
<dbReference type="Gene3D" id="1.20.20.10">
    <property type="entry name" value="F1F0 ATP synthase subunit C"/>
    <property type="match status" value="1"/>
</dbReference>
<comment type="caution">
    <text evidence="8">Lacks conserved residue(s) required for the propagation of feature annotation.</text>
</comment>
<evidence type="ECO:0000256" key="8">
    <source>
        <dbReference type="RuleBase" id="RU363060"/>
    </source>
</evidence>
<dbReference type="AlphaFoldDB" id="A0A075H4J2"/>
<feature type="domain" description="V-ATPase proteolipid subunit C-like" evidence="9">
    <location>
        <begin position="56"/>
        <end position="115"/>
    </location>
</feature>
<dbReference type="Pfam" id="PF00137">
    <property type="entry name" value="ATP-synt_C"/>
    <property type="match status" value="1"/>
</dbReference>
<keyword evidence="4 8" id="KW-0812">Transmembrane</keyword>
<organism evidence="10">
    <name type="scientific">uncultured marine thaumarchaeote KM3_33_B12</name>
    <dbReference type="NCBI Taxonomy" id="1456125"/>
    <lineage>
        <taxon>Archaea</taxon>
        <taxon>Nitrososphaerota</taxon>
        <taxon>environmental samples</taxon>
    </lineage>
</organism>
<dbReference type="InterPro" id="IPR000245">
    <property type="entry name" value="ATPase_proteolipid_csu"/>
</dbReference>
<dbReference type="GO" id="GO:0016787">
    <property type="term" value="F:hydrolase activity"/>
    <property type="evidence" value="ECO:0007669"/>
    <property type="project" value="UniProtKB-KW"/>
</dbReference>